<sequence>MALKLSGRAEQTGVQIDPRPLQPERLTATQAERESNHEAYAVSPIAGRCEYPPGLHRGQWNDLVLVKSWRPRQFRRIDSQASAVDRDREPALAILT</sequence>
<proteinExistence type="predicted"/>
<evidence type="ECO:0000313" key="3">
    <source>
        <dbReference type="Proteomes" id="UP001236014"/>
    </source>
</evidence>
<evidence type="ECO:0000256" key="1">
    <source>
        <dbReference type="SAM" id="MobiDB-lite"/>
    </source>
</evidence>
<gene>
    <name evidence="2" type="ORF">QRX50_21880</name>
</gene>
<dbReference type="EMBL" id="CP127294">
    <property type="protein sequence ID" value="WIX83219.1"/>
    <property type="molecule type" value="Genomic_DNA"/>
</dbReference>
<feature type="region of interest" description="Disordered" evidence="1">
    <location>
        <begin position="1"/>
        <end position="23"/>
    </location>
</feature>
<dbReference type="KEGG" id="acab:QRX50_21880"/>
<dbReference type="RefSeq" id="WP_285973773.1">
    <property type="nucleotide sequence ID" value="NZ_CP127294.1"/>
</dbReference>
<dbReference type="AlphaFoldDB" id="A0A9Y2INK8"/>
<name>A0A9Y2INK8_9PSEU</name>
<keyword evidence="3" id="KW-1185">Reference proteome</keyword>
<reference evidence="2 3" key="1">
    <citation type="submission" date="2023-06" db="EMBL/GenBank/DDBJ databases">
        <authorList>
            <person name="Oyuntsetseg B."/>
            <person name="Kim S.B."/>
        </authorList>
    </citation>
    <scope>NUCLEOTIDE SEQUENCE [LARGE SCALE GENOMIC DNA]</scope>
    <source>
        <strain evidence="2 3">2-15</strain>
    </source>
</reference>
<protein>
    <submittedName>
        <fullName evidence="2">Uncharacterized protein</fullName>
    </submittedName>
</protein>
<evidence type="ECO:0000313" key="2">
    <source>
        <dbReference type="EMBL" id="WIX83219.1"/>
    </source>
</evidence>
<organism evidence="2 3">
    <name type="scientific">Amycolatopsis carbonis</name>
    <dbReference type="NCBI Taxonomy" id="715471"/>
    <lineage>
        <taxon>Bacteria</taxon>
        <taxon>Bacillati</taxon>
        <taxon>Actinomycetota</taxon>
        <taxon>Actinomycetes</taxon>
        <taxon>Pseudonocardiales</taxon>
        <taxon>Pseudonocardiaceae</taxon>
        <taxon>Amycolatopsis</taxon>
    </lineage>
</organism>
<accession>A0A9Y2INK8</accession>
<dbReference type="Proteomes" id="UP001236014">
    <property type="component" value="Chromosome"/>
</dbReference>